<dbReference type="Gene3D" id="3.30.420.10">
    <property type="entry name" value="Ribonuclease H-like superfamily/Ribonuclease H"/>
    <property type="match status" value="1"/>
</dbReference>
<sequence length="158" mass="16930">MKILAIDPGTTQSGWAVLEGAYVHESGVSPNEHIIERIRTTGGYVAAGLLQPMTLAVERFEARGMPIGDDSVQTILWTGRFVQAWHKPDEVRMVKRSEVKLRLCGTTRAKDPNVRQALIDQLGPPGTKKAPGGTYGVASHAWAALGVALVVSGMRSAA</sequence>
<evidence type="ECO:0000313" key="1">
    <source>
        <dbReference type="EMBL" id="CAB4159792.1"/>
    </source>
</evidence>
<organism evidence="1">
    <name type="scientific">uncultured Caudovirales phage</name>
    <dbReference type="NCBI Taxonomy" id="2100421"/>
    <lineage>
        <taxon>Viruses</taxon>
        <taxon>Duplodnaviria</taxon>
        <taxon>Heunggongvirae</taxon>
        <taxon>Uroviricota</taxon>
        <taxon>Caudoviricetes</taxon>
        <taxon>Peduoviridae</taxon>
        <taxon>Maltschvirus</taxon>
        <taxon>Maltschvirus maltsch</taxon>
    </lineage>
</organism>
<name>A0A6J5NM43_9CAUD</name>
<accession>A0A6J5NM43</accession>
<dbReference type="GO" id="GO:0003676">
    <property type="term" value="F:nucleic acid binding"/>
    <property type="evidence" value="ECO:0007669"/>
    <property type="project" value="InterPro"/>
</dbReference>
<dbReference type="EMBL" id="LR796695">
    <property type="protein sequence ID" value="CAB4159792.1"/>
    <property type="molecule type" value="Genomic_DNA"/>
</dbReference>
<protein>
    <submittedName>
        <fullName evidence="1">Uncharacterized protein</fullName>
    </submittedName>
</protein>
<dbReference type="InterPro" id="IPR036397">
    <property type="entry name" value="RNaseH_sf"/>
</dbReference>
<proteinExistence type="predicted"/>
<reference evidence="1" key="1">
    <citation type="submission" date="2020-04" db="EMBL/GenBank/DDBJ databases">
        <authorList>
            <person name="Chiriac C."/>
            <person name="Salcher M."/>
            <person name="Ghai R."/>
            <person name="Kavagutti S V."/>
        </authorList>
    </citation>
    <scope>NUCLEOTIDE SEQUENCE</scope>
</reference>
<gene>
    <name evidence="1" type="ORF">UFOVP726_20</name>
</gene>